<proteinExistence type="predicted"/>
<reference evidence="1" key="1">
    <citation type="submission" date="2018-02" db="EMBL/GenBank/DDBJ databases">
        <title>Rhizophora mucronata_Transcriptome.</title>
        <authorList>
            <person name="Meera S.P."/>
            <person name="Sreeshan A."/>
            <person name="Augustine A."/>
        </authorList>
    </citation>
    <scope>NUCLEOTIDE SEQUENCE</scope>
    <source>
        <tissue evidence="1">Leaf</tissue>
    </source>
</reference>
<dbReference type="EMBL" id="GGEC01085067">
    <property type="protein sequence ID" value="MBX65551.1"/>
    <property type="molecule type" value="Transcribed_RNA"/>
</dbReference>
<accession>A0A2P2QEX1</accession>
<organism evidence="1">
    <name type="scientific">Rhizophora mucronata</name>
    <name type="common">Asiatic mangrove</name>
    <dbReference type="NCBI Taxonomy" id="61149"/>
    <lineage>
        <taxon>Eukaryota</taxon>
        <taxon>Viridiplantae</taxon>
        <taxon>Streptophyta</taxon>
        <taxon>Embryophyta</taxon>
        <taxon>Tracheophyta</taxon>
        <taxon>Spermatophyta</taxon>
        <taxon>Magnoliopsida</taxon>
        <taxon>eudicotyledons</taxon>
        <taxon>Gunneridae</taxon>
        <taxon>Pentapetalae</taxon>
        <taxon>rosids</taxon>
        <taxon>fabids</taxon>
        <taxon>Malpighiales</taxon>
        <taxon>Rhizophoraceae</taxon>
        <taxon>Rhizophora</taxon>
    </lineage>
</organism>
<dbReference type="AlphaFoldDB" id="A0A2P2QEX1"/>
<evidence type="ECO:0000313" key="1">
    <source>
        <dbReference type="EMBL" id="MBX65551.1"/>
    </source>
</evidence>
<protein>
    <submittedName>
        <fullName evidence="1">Uncharacterized protein</fullName>
    </submittedName>
</protein>
<name>A0A2P2QEX1_RHIMU</name>
<sequence length="100" mass="11579">MLLLNSVRLEEGFLGSVMCRIPHLNFAPISFFFQHLVTLMSLRKRLQRVLFSRGRSSVIFMIPRSFIGTLKRSFLKPWRWSSSVSCPSTLYHLQKGSESS</sequence>